<comment type="caution">
    <text evidence="1">The sequence shown here is derived from an EMBL/GenBank/DDBJ whole genome shotgun (WGS) entry which is preliminary data.</text>
</comment>
<proteinExistence type="predicted"/>
<dbReference type="RefSeq" id="WP_290264778.1">
    <property type="nucleotide sequence ID" value="NZ_JAUFQG010000006.1"/>
</dbReference>
<protein>
    <submittedName>
        <fullName evidence="1">Uncharacterized protein</fullName>
    </submittedName>
</protein>
<name>A0ABV8UZ62_9GAMM</name>
<keyword evidence="2" id="KW-1185">Reference proteome</keyword>
<dbReference type="Proteomes" id="UP001595840">
    <property type="component" value="Unassembled WGS sequence"/>
</dbReference>
<dbReference type="EMBL" id="JBHSCX010000001">
    <property type="protein sequence ID" value="MFC4360853.1"/>
    <property type="molecule type" value="Genomic_DNA"/>
</dbReference>
<accession>A0ABV8UZ62</accession>
<evidence type="ECO:0000313" key="1">
    <source>
        <dbReference type="EMBL" id="MFC4360853.1"/>
    </source>
</evidence>
<organism evidence="1 2">
    <name type="scientific">Simiduia curdlanivorans</name>
    <dbReference type="NCBI Taxonomy" id="1492769"/>
    <lineage>
        <taxon>Bacteria</taxon>
        <taxon>Pseudomonadati</taxon>
        <taxon>Pseudomonadota</taxon>
        <taxon>Gammaproteobacteria</taxon>
        <taxon>Cellvibrionales</taxon>
        <taxon>Cellvibrionaceae</taxon>
        <taxon>Simiduia</taxon>
    </lineage>
</organism>
<reference evidence="2" key="1">
    <citation type="journal article" date="2019" name="Int. J. Syst. Evol. Microbiol.">
        <title>The Global Catalogue of Microorganisms (GCM) 10K type strain sequencing project: providing services to taxonomists for standard genome sequencing and annotation.</title>
        <authorList>
            <consortium name="The Broad Institute Genomics Platform"/>
            <consortium name="The Broad Institute Genome Sequencing Center for Infectious Disease"/>
            <person name="Wu L."/>
            <person name="Ma J."/>
        </authorList>
    </citation>
    <scope>NUCLEOTIDE SEQUENCE [LARGE SCALE GENOMIC DNA]</scope>
    <source>
        <strain evidence="2">CECT 8570</strain>
    </source>
</reference>
<sequence length="121" mass="13584">MPLHAISSQLLGHAAKPAHTFTDHFVGQQHPFFGITSQRCHTLLKLSNWQQKGILEGHNYIFVAPAFQAKGRLKGYCINHWSQETHGFVSQTFVTELRLALVLANSLAQGLRMSSYRRLAA</sequence>
<evidence type="ECO:0000313" key="2">
    <source>
        <dbReference type="Proteomes" id="UP001595840"/>
    </source>
</evidence>
<gene>
    <name evidence="1" type="ORF">ACFOX3_00995</name>
</gene>